<dbReference type="RefSeq" id="WP_237864263.1">
    <property type="nucleotide sequence ID" value="NZ_JAKLTY010000016.1"/>
</dbReference>
<dbReference type="AlphaFoldDB" id="A0A9X1U960"/>
<keyword evidence="1" id="KW-0812">Transmembrane</keyword>
<dbReference type="EMBL" id="JAKLUA010000003">
    <property type="protein sequence ID" value="MCG2667658.1"/>
    <property type="molecule type" value="Genomic_DNA"/>
</dbReference>
<dbReference type="Proteomes" id="UP001139012">
    <property type="component" value="Unassembled WGS sequence"/>
</dbReference>
<reference evidence="2" key="1">
    <citation type="submission" date="2022-01" db="EMBL/GenBank/DDBJ databases">
        <title>Genome sequnece data of strain Bradyrhizobium sp. nov.</title>
        <authorList>
            <person name="Zhang J."/>
        </authorList>
    </citation>
    <scope>NUCLEOTIDE SEQUENCE</scope>
    <source>
        <strain evidence="3">WYCCWR 12774</strain>
        <strain evidence="2">WYCCWR 13023</strain>
    </source>
</reference>
<feature type="transmembrane region" description="Helical" evidence="1">
    <location>
        <begin position="34"/>
        <end position="52"/>
    </location>
</feature>
<keyword evidence="4" id="KW-1185">Reference proteome</keyword>
<feature type="transmembrane region" description="Helical" evidence="1">
    <location>
        <begin position="6"/>
        <end position="27"/>
    </location>
</feature>
<evidence type="ECO:0000313" key="3">
    <source>
        <dbReference type="EMBL" id="MCG2667658.1"/>
    </source>
</evidence>
<feature type="transmembrane region" description="Helical" evidence="1">
    <location>
        <begin position="64"/>
        <end position="82"/>
    </location>
</feature>
<proteinExistence type="predicted"/>
<protein>
    <submittedName>
        <fullName evidence="2">DUF5985 family protein</fullName>
    </submittedName>
</protein>
<evidence type="ECO:0000313" key="5">
    <source>
        <dbReference type="Proteomes" id="UP001139054"/>
    </source>
</evidence>
<organism evidence="2 5">
    <name type="scientific">Bradyrhizobium zhengyangense</name>
    <dbReference type="NCBI Taxonomy" id="2911009"/>
    <lineage>
        <taxon>Bacteria</taxon>
        <taxon>Pseudomonadati</taxon>
        <taxon>Pseudomonadota</taxon>
        <taxon>Alphaproteobacteria</taxon>
        <taxon>Hyphomicrobiales</taxon>
        <taxon>Nitrobacteraceae</taxon>
        <taxon>Bradyrhizobium</taxon>
    </lineage>
</organism>
<evidence type="ECO:0000313" key="2">
    <source>
        <dbReference type="EMBL" id="MCG2629850.1"/>
    </source>
</evidence>
<dbReference type="EMBL" id="JAKLTY010000016">
    <property type="protein sequence ID" value="MCG2629850.1"/>
    <property type="molecule type" value="Genomic_DNA"/>
</dbReference>
<evidence type="ECO:0000313" key="4">
    <source>
        <dbReference type="Proteomes" id="UP001139012"/>
    </source>
</evidence>
<dbReference type="Pfam" id="PF19447">
    <property type="entry name" value="DUF5985"/>
    <property type="match status" value="1"/>
</dbReference>
<sequence>MTHLAGVLSGAASMASLAVALFFLKFWRRTRDRFFLIFAAAFTIDAISRFALGTSQVSDTTEPMYFLPRLVMFGLIVTAIIGKNAERNGP</sequence>
<dbReference type="InterPro" id="IPR046027">
    <property type="entry name" value="DUF5985"/>
</dbReference>
<dbReference type="Proteomes" id="UP001139054">
    <property type="component" value="Unassembled WGS sequence"/>
</dbReference>
<keyword evidence="1" id="KW-0472">Membrane</keyword>
<name>A0A9X1U960_9BRAD</name>
<keyword evidence="1" id="KW-1133">Transmembrane helix</keyword>
<gene>
    <name evidence="3" type="ORF">L6637_11890</name>
    <name evidence="2" type="ORF">L6654_24800</name>
</gene>
<accession>A0A9X1U960</accession>
<evidence type="ECO:0000256" key="1">
    <source>
        <dbReference type="SAM" id="Phobius"/>
    </source>
</evidence>
<comment type="caution">
    <text evidence="2">The sequence shown here is derived from an EMBL/GenBank/DDBJ whole genome shotgun (WGS) entry which is preliminary data.</text>
</comment>